<gene>
    <name evidence="2" type="ORF">F3087_02880</name>
</gene>
<dbReference type="OrthoDB" id="4551208at2"/>
<evidence type="ECO:0000313" key="3">
    <source>
        <dbReference type="Proteomes" id="UP000323876"/>
    </source>
</evidence>
<dbReference type="AlphaFoldDB" id="A0A5N0EN76"/>
<comment type="caution">
    <text evidence="2">The sequence shown here is derived from an EMBL/GenBank/DDBJ whole genome shotgun (WGS) entry which is preliminary data.</text>
</comment>
<dbReference type="Proteomes" id="UP000323876">
    <property type="component" value="Unassembled WGS sequence"/>
</dbReference>
<sequence>MSTVREYFESTQIRGIDEGIGVPGVVQSMHGTPRNGSLELMTGTPGVRGLPGEPARPFRWEGDIADQAALAALTPKLTLAHAGKAWRIMSTGTLVYWNGTGFDEFAAAFGAAGPDGQPCTLTIGTVDTGPVGSELQATVTGTAPNLVLNLTVPRGKKGRKGEAGGPGPIRNASDYADGPHIDRTVPAWDPATGKWKPRPYPGLRGPWTILEGRSWDGGPGFAGSEAGITAVTKNIAQLNIPAQDTDWRPMITGGVVVRPDENWNQFTTRIEAEVRIGSATGQIVALGTGLVTGVSTRARFQPFYGVRGMTPASTVGVVPAGQPVTLYVLLRRAIGTASYEYSMADAQIVCMARPVGAL</sequence>
<dbReference type="EMBL" id="VXLC01000001">
    <property type="protein sequence ID" value="KAA8890269.1"/>
    <property type="molecule type" value="Genomic_DNA"/>
</dbReference>
<reference evidence="2 3" key="1">
    <citation type="submission" date="2019-09" db="EMBL/GenBank/DDBJ databases">
        <authorList>
            <person name="Wang X."/>
        </authorList>
    </citation>
    <scope>NUCLEOTIDE SEQUENCE [LARGE SCALE GENOMIC DNA]</scope>
    <source>
        <strain evidence="2 3">CICC 11023</strain>
    </source>
</reference>
<protein>
    <submittedName>
        <fullName evidence="2">Uncharacterized protein</fullName>
    </submittedName>
</protein>
<keyword evidence="3" id="KW-1185">Reference proteome</keyword>
<name>A0A5N0EN76_9NOCA</name>
<proteinExistence type="predicted"/>
<evidence type="ECO:0000256" key="1">
    <source>
        <dbReference type="SAM" id="MobiDB-lite"/>
    </source>
</evidence>
<dbReference type="RefSeq" id="WP_150400183.1">
    <property type="nucleotide sequence ID" value="NZ_VXLC01000001.1"/>
</dbReference>
<feature type="region of interest" description="Disordered" evidence="1">
    <location>
        <begin position="154"/>
        <end position="200"/>
    </location>
</feature>
<evidence type="ECO:0000313" key="2">
    <source>
        <dbReference type="EMBL" id="KAA8890269.1"/>
    </source>
</evidence>
<organism evidence="2 3">
    <name type="scientific">Nocardia colli</name>
    <dbReference type="NCBI Taxonomy" id="2545717"/>
    <lineage>
        <taxon>Bacteria</taxon>
        <taxon>Bacillati</taxon>
        <taxon>Actinomycetota</taxon>
        <taxon>Actinomycetes</taxon>
        <taxon>Mycobacteriales</taxon>
        <taxon>Nocardiaceae</taxon>
        <taxon>Nocardia</taxon>
    </lineage>
</organism>
<accession>A0A5N0EN76</accession>